<organism evidence="2 3">
    <name type="scientific">Candidatus Methylocalor cossyra</name>
    <dbReference type="NCBI Taxonomy" id="3108543"/>
    <lineage>
        <taxon>Bacteria</taxon>
        <taxon>Pseudomonadati</taxon>
        <taxon>Pseudomonadota</taxon>
        <taxon>Gammaproteobacteria</taxon>
        <taxon>Methylococcales</taxon>
        <taxon>Methylococcaceae</taxon>
        <taxon>Candidatus Methylocalor</taxon>
    </lineage>
</organism>
<dbReference type="EMBL" id="OZ026885">
    <property type="protein sequence ID" value="CAL1242035.1"/>
    <property type="molecule type" value="Genomic_DNA"/>
</dbReference>
<evidence type="ECO:0000313" key="3">
    <source>
        <dbReference type="Proteomes" id="UP001497493"/>
    </source>
</evidence>
<dbReference type="InterPro" id="IPR025668">
    <property type="entry name" value="Tnp_DDE_dom"/>
</dbReference>
<feature type="domain" description="Transposase DDE" evidence="1">
    <location>
        <begin position="2"/>
        <end position="43"/>
    </location>
</feature>
<protein>
    <recommendedName>
        <fullName evidence="1">Transposase DDE domain-containing protein</fullName>
    </recommendedName>
</protein>
<proteinExistence type="predicted"/>
<reference evidence="2 3" key="1">
    <citation type="submission" date="2024-04" db="EMBL/GenBank/DDBJ databases">
        <authorList>
            <person name="Cremers G."/>
        </authorList>
    </citation>
    <scope>NUCLEOTIDE SEQUENCE [LARGE SCALE GENOMIC DNA]</scope>
    <source>
        <strain evidence="2">MeCH1-AG</strain>
        <plasmid evidence="2 3">2</plasmid>
    </source>
</reference>
<name>A0ABP1CFV2_9GAMM</name>
<dbReference type="Proteomes" id="UP001497493">
    <property type="component" value="Plasmid 2"/>
</dbReference>
<sequence length="57" mass="6312">MIEEAFGWIKTVGGFRKTRHRGLEKVSGQAVFCFAAYNLTRLVNLLTFVPVARGAPS</sequence>
<evidence type="ECO:0000259" key="1">
    <source>
        <dbReference type="Pfam" id="PF13751"/>
    </source>
</evidence>
<keyword evidence="3" id="KW-1185">Reference proteome</keyword>
<gene>
    <name evidence="2" type="ORF">MECH1_V1_P0103</name>
</gene>
<keyword evidence="2" id="KW-0614">Plasmid</keyword>
<evidence type="ECO:0000313" key="2">
    <source>
        <dbReference type="EMBL" id="CAL1242035.1"/>
    </source>
</evidence>
<accession>A0ABP1CFV2</accession>
<dbReference type="Pfam" id="PF13751">
    <property type="entry name" value="DDE_Tnp_1_6"/>
    <property type="match status" value="1"/>
</dbReference>
<geneLocation type="plasmid" evidence="2 3">
    <name>2</name>
</geneLocation>